<dbReference type="Gene3D" id="1.25.40.10">
    <property type="entry name" value="Tetratricopeptide repeat domain"/>
    <property type="match status" value="2"/>
</dbReference>
<evidence type="ECO:0000256" key="3">
    <source>
        <dbReference type="PROSITE-ProRule" id="PRU00339"/>
    </source>
</evidence>
<proteinExistence type="predicted"/>
<dbReference type="Pfam" id="PF13432">
    <property type="entry name" value="TPR_16"/>
    <property type="match status" value="1"/>
</dbReference>
<keyword evidence="1" id="KW-0677">Repeat</keyword>
<feature type="transmembrane region" description="Helical" evidence="4">
    <location>
        <begin position="54"/>
        <end position="73"/>
    </location>
</feature>
<dbReference type="InterPro" id="IPR019734">
    <property type="entry name" value="TPR_rpt"/>
</dbReference>
<feature type="repeat" description="TPR" evidence="3">
    <location>
        <begin position="389"/>
        <end position="422"/>
    </location>
</feature>
<dbReference type="InterPro" id="IPR011990">
    <property type="entry name" value="TPR-like_helical_dom_sf"/>
</dbReference>
<name>A0A7C2R532_9FLAO</name>
<sequence>MTPDPNKLSRFWQELKRRKVVRVITVYAAAAFVILELVSIIVEPLRLPEWTLTLVIVLLCAGFIIAVILSWVFDVTPEGVKKTVPLIEGNDRKHEKPSRLLAWKITSYVSIAIIAGLLIYNALPDRKKVKWSDLERTIAVLPFEDLGMEGRLTSLQNTLPIALITELQNVQGFIIRPWGSTEKYLATELSSSAIGNELNSNFLVKGFLTPQGNDIEVDIWLINAASEEIIKSYSNKLEASDIFQIRGEISKQVASVFNQNFNPALTVLSNNPDAEQTYFTGLSYYWGDETREHFLMAINYFEKAIQLDPGFTLAYVRLASSNCWMYHFYYDRTQERLSLARNAIERAYDTDPGNPDILLAEANYFYVTHNYEKALEKFRMASGRVSDHVEYNLILGSLHRRQGELEKASEYYLTAGDLSPQNKIIVLELAETNLLLRKYERAEEYFGKYTLMGGRYKTSVNKVHLYLMWENGNEKSRRALDELRILAGERTDPFHTHLAVKLDLIDKKYKEALNTLVLESSDSIYDQFIYRPRTLYFAEIYRMQNQTELANLYYDSARIHLQAKIAASPLDSRYHSSLGIAYAGLGRKNEAIREGERAISLMPLEKDFYRGIFRLEDMARIYTMVGEYGSAVEQLDQLLSMPGLISVNLLKKDPTWEALWDRPEFVRLLEVYSEN</sequence>
<accession>A0A7C2R532</accession>
<dbReference type="SUPFAM" id="SSF81901">
    <property type="entry name" value="HCP-like"/>
    <property type="match status" value="1"/>
</dbReference>
<feature type="repeat" description="TPR" evidence="3">
    <location>
        <begin position="572"/>
        <end position="605"/>
    </location>
</feature>
<evidence type="ECO:0000256" key="2">
    <source>
        <dbReference type="ARBA" id="ARBA00022803"/>
    </source>
</evidence>
<evidence type="ECO:0000256" key="1">
    <source>
        <dbReference type="ARBA" id="ARBA00022737"/>
    </source>
</evidence>
<reference evidence="5" key="1">
    <citation type="journal article" date="2020" name="mSystems">
        <title>Genome- and Community-Level Interaction Insights into Carbon Utilization and Element Cycling Functions of Hydrothermarchaeota in Hydrothermal Sediment.</title>
        <authorList>
            <person name="Zhou Z."/>
            <person name="Liu Y."/>
            <person name="Xu W."/>
            <person name="Pan J."/>
            <person name="Luo Z.H."/>
            <person name="Li M."/>
        </authorList>
    </citation>
    <scope>NUCLEOTIDE SEQUENCE [LARGE SCALE GENOMIC DNA]</scope>
    <source>
        <strain evidence="5">SpSt-1235</strain>
    </source>
</reference>
<feature type="transmembrane region" description="Helical" evidence="4">
    <location>
        <begin position="20"/>
        <end position="42"/>
    </location>
</feature>
<evidence type="ECO:0000313" key="5">
    <source>
        <dbReference type="EMBL" id="HER41253.1"/>
    </source>
</evidence>
<evidence type="ECO:0000256" key="4">
    <source>
        <dbReference type="SAM" id="Phobius"/>
    </source>
</evidence>
<keyword evidence="2 3" id="KW-0802">TPR repeat</keyword>
<keyword evidence="4" id="KW-0472">Membrane</keyword>
<dbReference type="AlphaFoldDB" id="A0A7C2R532"/>
<organism evidence="5">
    <name type="scientific">Salinimicrobium catena</name>
    <dbReference type="NCBI Taxonomy" id="390640"/>
    <lineage>
        <taxon>Bacteria</taxon>
        <taxon>Pseudomonadati</taxon>
        <taxon>Bacteroidota</taxon>
        <taxon>Flavobacteriia</taxon>
        <taxon>Flavobacteriales</taxon>
        <taxon>Flavobacteriaceae</taxon>
        <taxon>Salinimicrobium</taxon>
    </lineage>
</organism>
<dbReference type="SMART" id="SM00028">
    <property type="entry name" value="TPR"/>
    <property type="match status" value="4"/>
</dbReference>
<feature type="transmembrane region" description="Helical" evidence="4">
    <location>
        <begin position="101"/>
        <end position="123"/>
    </location>
</feature>
<protein>
    <submittedName>
        <fullName evidence="5">Tetratricopeptide repeat protein</fullName>
    </submittedName>
</protein>
<dbReference type="PANTHER" id="PTHR45586">
    <property type="entry name" value="TPR REPEAT-CONTAINING PROTEIN PA4667"/>
    <property type="match status" value="1"/>
</dbReference>
<dbReference type="InterPro" id="IPR051012">
    <property type="entry name" value="CellSynth/LPSAsmb/PSIAsmb"/>
</dbReference>
<dbReference type="PANTHER" id="PTHR45586:SF1">
    <property type="entry name" value="LIPOPOLYSACCHARIDE ASSEMBLY PROTEIN B"/>
    <property type="match status" value="1"/>
</dbReference>
<dbReference type="Proteomes" id="UP000885753">
    <property type="component" value="Unassembled WGS sequence"/>
</dbReference>
<comment type="caution">
    <text evidence="5">The sequence shown here is derived from an EMBL/GenBank/DDBJ whole genome shotgun (WGS) entry which is preliminary data.</text>
</comment>
<gene>
    <name evidence="5" type="ORF">ENO10_08545</name>
</gene>
<dbReference type="PROSITE" id="PS50005">
    <property type="entry name" value="TPR"/>
    <property type="match status" value="2"/>
</dbReference>
<dbReference type="EMBL" id="DSEE01000613">
    <property type="protein sequence ID" value="HER41253.1"/>
    <property type="molecule type" value="Genomic_DNA"/>
</dbReference>
<dbReference type="SUPFAM" id="SSF48452">
    <property type="entry name" value="TPR-like"/>
    <property type="match status" value="1"/>
</dbReference>
<keyword evidence="4" id="KW-0812">Transmembrane</keyword>
<keyword evidence="4" id="KW-1133">Transmembrane helix</keyword>